<dbReference type="RefSeq" id="WP_076959817.1">
    <property type="nucleotide sequence ID" value="NZ_MLCO01000287.1"/>
</dbReference>
<accession>A0A1V2GYD6</accession>
<dbReference type="Gene3D" id="1.10.1660.10">
    <property type="match status" value="1"/>
</dbReference>
<dbReference type="OrthoDB" id="9800876at2"/>
<name>A0A1V2GYD6_9PROT</name>
<dbReference type="Proteomes" id="UP000188879">
    <property type="component" value="Unassembled WGS sequence"/>
</dbReference>
<protein>
    <recommendedName>
        <fullName evidence="3">Chaperone modulatory protein CbpM</fullName>
    </recommendedName>
</protein>
<proteinExistence type="predicted"/>
<dbReference type="AlphaFoldDB" id="A0A1V2GYD6"/>
<evidence type="ECO:0008006" key="3">
    <source>
        <dbReference type="Google" id="ProtNLM"/>
    </source>
</evidence>
<evidence type="ECO:0000313" key="1">
    <source>
        <dbReference type="EMBL" id="ONG47297.1"/>
    </source>
</evidence>
<keyword evidence="2" id="KW-1185">Reference proteome</keyword>
<gene>
    <name evidence="1" type="ORF">BKE38_24005</name>
</gene>
<dbReference type="EMBL" id="MLCO01000287">
    <property type="protein sequence ID" value="ONG47297.1"/>
    <property type="molecule type" value="Genomic_DNA"/>
</dbReference>
<organism evidence="1 2">
    <name type="scientific">Teichococcus deserti</name>
    <dbReference type="NCBI Taxonomy" id="1817963"/>
    <lineage>
        <taxon>Bacteria</taxon>
        <taxon>Pseudomonadati</taxon>
        <taxon>Pseudomonadota</taxon>
        <taxon>Alphaproteobacteria</taxon>
        <taxon>Acetobacterales</taxon>
        <taxon>Roseomonadaceae</taxon>
        <taxon>Roseomonas</taxon>
    </lineage>
</organism>
<sequence length="100" mass="10975">MPRRTIFLQAGLGEARLEAWVAEGWIGRDTAPDEAELARIALIQALTEELGVNEAGVDVALGLLDQLHGLRRALRQMQAELDRLPPPLRTALIEAARRGD</sequence>
<evidence type="ECO:0000313" key="2">
    <source>
        <dbReference type="Proteomes" id="UP000188879"/>
    </source>
</evidence>
<reference evidence="1 2" key="1">
    <citation type="submission" date="2016-10" db="EMBL/GenBank/DDBJ databases">
        <title>Draft Genome sequence of Roseomonas sp. strain M3.</title>
        <authorList>
            <person name="Subhash Y."/>
            <person name="Lee S."/>
        </authorList>
    </citation>
    <scope>NUCLEOTIDE SEQUENCE [LARGE SCALE GENOMIC DNA]</scope>
    <source>
        <strain evidence="1 2">M3</strain>
    </source>
</reference>
<comment type="caution">
    <text evidence="1">The sequence shown here is derived from an EMBL/GenBank/DDBJ whole genome shotgun (WGS) entry which is preliminary data.</text>
</comment>